<dbReference type="SUPFAM" id="SSF47336">
    <property type="entry name" value="ACP-like"/>
    <property type="match status" value="1"/>
</dbReference>
<dbReference type="InterPro" id="IPR036291">
    <property type="entry name" value="NAD(P)-bd_dom_sf"/>
</dbReference>
<keyword evidence="4" id="KW-0012">Acyltransferase</keyword>
<keyword evidence="3" id="KW-0808">Transferase</keyword>
<evidence type="ECO:0000313" key="7">
    <source>
        <dbReference type="EMBL" id="TGO57839.1"/>
    </source>
</evidence>
<dbReference type="Proteomes" id="UP000297527">
    <property type="component" value="Unassembled WGS sequence"/>
</dbReference>
<evidence type="ECO:0000256" key="3">
    <source>
        <dbReference type="ARBA" id="ARBA00022679"/>
    </source>
</evidence>
<dbReference type="CDD" id="cd00833">
    <property type="entry name" value="PKS"/>
    <property type="match status" value="1"/>
</dbReference>
<protein>
    <submittedName>
        <fullName evidence="7">Uncharacterized protein</fullName>
    </submittedName>
</protein>
<evidence type="ECO:0000256" key="2">
    <source>
        <dbReference type="ARBA" id="ARBA00022553"/>
    </source>
</evidence>
<evidence type="ECO:0000256" key="4">
    <source>
        <dbReference type="ARBA" id="ARBA00023315"/>
    </source>
</evidence>
<keyword evidence="8" id="KW-1185">Reference proteome</keyword>
<dbReference type="OrthoDB" id="429813at2759"/>
<dbReference type="SMART" id="SM00822">
    <property type="entry name" value="PKS_KR"/>
    <property type="match status" value="1"/>
</dbReference>
<dbReference type="InterPro" id="IPR014030">
    <property type="entry name" value="Ketoacyl_synth_N"/>
</dbReference>
<dbReference type="InterPro" id="IPR018201">
    <property type="entry name" value="Ketoacyl_synth_AS"/>
</dbReference>
<sequence length="1015" mass="110972">MNANDLIYRVAWSPASLSEEPLSFERVILLTGDGQPDETLSTYQKQLADEGYETLVVRDPMEIVPLSTPVTIVVHIPYAAKVRNEVYEAATKSCISLIAAAKALHQHHQLDKSKAYKLFSLINKDLGIQDLGYAPLYGLARVIKMEIPEIFGGLFEVDRIHFPLFPVRYARGFDIVRVSNDVAQTASLQPFQDISKDGEVLQLNPQGTYLITGGTGGMGLEIATWMAMRGTCSILLVLRRDLQSAPNGEPRDANIERFVSRITELEAIGATVHVLAIDLSKPDAESGLGRAIDNLQIPPIKGVVHAAGVAGFESVAKLLTLPTYLRLKWAARRSPGQLTYAPANAFLDGLATQRRREGDNSISIQWTCWRDVEKSSTRTINRGLHIRGITEICKEEAFEAWDRIAGLKTDHAAVVRAMELDENEPLRHPILKHITPRKKEKQKVTVTSYNDYPENAVALVSMACRTAAGDSAEDLWEAIQTGMTMEREVDSKRFPDAFFKKSKREALALDPHQRTILETTYHALELANSFGGGQKQEAETHERTQNKDTTGCFIGMIAPDYALNLASHPASPYTGVGMHRSYVAGRLSHHFGWTGPSQTIDTACSSSMVAIHQACRSIQTGECTRAVAGGANLITNLVLYEALRVGGFLSKTGGCKAFDAGADGYCRVSLTLFWRVKQHYRDLLARAGVNPGDISYVEAHGTGTRAGDPVEIKGIRQVLGGKDRHSILQISSVKANIGHAERASGIVSLIKVLLMMKHGKIPIQAQFKTLNSNIPDLETDKMTMSTSTSLQKQWSDDLRLALVNNFGNAAVVVAFDRQSVKIIFSAKGIKFSRLPRHSLAKMLARANPGMNSKEESAVLSKAPVSALAPKGSSQITLSGSTEEHMQDRTNLVDILGGVKEILSISLDVPVQEITKLATLDELGADSLVNSEIQAKISDKFKIDIPTRDFEKLTDVASLYDLISSRVGGDIADTGSVSDEKQSPVSTFETTNDTNSDWNKVVFKIMSGSLDVPIAD</sequence>
<gene>
    <name evidence="7" type="ORF">BCON_0061g00040</name>
</gene>
<keyword evidence="1" id="KW-0596">Phosphopantetheine</keyword>
<dbReference type="Pfam" id="PF08659">
    <property type="entry name" value="KR"/>
    <property type="match status" value="2"/>
</dbReference>
<organism evidence="7 8">
    <name type="scientific">Botryotinia convoluta</name>
    <dbReference type="NCBI Taxonomy" id="54673"/>
    <lineage>
        <taxon>Eukaryota</taxon>
        <taxon>Fungi</taxon>
        <taxon>Dikarya</taxon>
        <taxon>Ascomycota</taxon>
        <taxon>Pezizomycotina</taxon>
        <taxon>Leotiomycetes</taxon>
        <taxon>Helotiales</taxon>
        <taxon>Sclerotiniaceae</taxon>
        <taxon>Botryotinia</taxon>
    </lineage>
</organism>
<dbReference type="PROSITE" id="PS52004">
    <property type="entry name" value="KS3_2"/>
    <property type="match status" value="1"/>
</dbReference>
<evidence type="ECO:0000256" key="1">
    <source>
        <dbReference type="ARBA" id="ARBA00022450"/>
    </source>
</evidence>
<dbReference type="Gene3D" id="3.40.50.720">
    <property type="entry name" value="NAD(P)-binding Rossmann-like Domain"/>
    <property type="match status" value="2"/>
</dbReference>
<evidence type="ECO:0000259" key="6">
    <source>
        <dbReference type="PROSITE" id="PS52004"/>
    </source>
</evidence>
<accession>A0A4Z1I8C0</accession>
<keyword evidence="2" id="KW-0597">Phosphoprotein</keyword>
<dbReference type="InterPro" id="IPR009081">
    <property type="entry name" value="PP-bd_ACP"/>
</dbReference>
<reference evidence="7 8" key="1">
    <citation type="submission" date="2017-12" db="EMBL/GenBank/DDBJ databases">
        <title>Comparative genomics of Botrytis spp.</title>
        <authorList>
            <person name="Valero-Jimenez C.A."/>
            <person name="Tapia P."/>
            <person name="Veloso J."/>
            <person name="Silva-Moreno E."/>
            <person name="Staats M."/>
            <person name="Valdes J.H."/>
            <person name="Van Kan J.A.L."/>
        </authorList>
    </citation>
    <scope>NUCLEOTIDE SEQUENCE [LARGE SCALE GENOMIC DNA]</scope>
    <source>
        <strain evidence="7 8">MUCL11595</strain>
    </source>
</reference>
<dbReference type="InterPro" id="IPR016039">
    <property type="entry name" value="Thiolase-like"/>
</dbReference>
<dbReference type="Gene3D" id="3.40.47.10">
    <property type="match status" value="2"/>
</dbReference>
<comment type="caution">
    <text evidence="7">The sequence shown here is derived from an EMBL/GenBank/DDBJ whole genome shotgun (WGS) entry which is preliminary data.</text>
</comment>
<dbReference type="GO" id="GO:0004312">
    <property type="term" value="F:fatty acid synthase activity"/>
    <property type="evidence" value="ECO:0007669"/>
    <property type="project" value="TreeGrafter"/>
</dbReference>
<feature type="domain" description="Carrier" evidence="5">
    <location>
        <begin position="892"/>
        <end position="966"/>
    </location>
</feature>
<dbReference type="InterPro" id="IPR014031">
    <property type="entry name" value="Ketoacyl_synth_C"/>
</dbReference>
<dbReference type="PROSITE" id="PS50075">
    <property type="entry name" value="CARRIER"/>
    <property type="match status" value="1"/>
</dbReference>
<dbReference type="GO" id="GO:0004315">
    <property type="term" value="F:3-oxoacyl-[acyl-carrier-protein] synthase activity"/>
    <property type="evidence" value="ECO:0007669"/>
    <property type="project" value="InterPro"/>
</dbReference>
<dbReference type="InterPro" id="IPR036736">
    <property type="entry name" value="ACP-like_sf"/>
</dbReference>
<dbReference type="CDD" id="cd05274">
    <property type="entry name" value="KR_FAS_SDR_x"/>
    <property type="match status" value="1"/>
</dbReference>
<dbReference type="PROSITE" id="PS00606">
    <property type="entry name" value="KS3_1"/>
    <property type="match status" value="1"/>
</dbReference>
<dbReference type="SUPFAM" id="SSF53901">
    <property type="entry name" value="Thiolase-like"/>
    <property type="match status" value="1"/>
</dbReference>
<dbReference type="InterPro" id="IPR057326">
    <property type="entry name" value="KR_dom"/>
</dbReference>
<dbReference type="Pfam" id="PF00550">
    <property type="entry name" value="PP-binding"/>
    <property type="match status" value="1"/>
</dbReference>
<dbReference type="Gene3D" id="1.10.1200.10">
    <property type="entry name" value="ACP-like"/>
    <property type="match status" value="1"/>
</dbReference>
<dbReference type="GO" id="GO:0005886">
    <property type="term" value="C:plasma membrane"/>
    <property type="evidence" value="ECO:0007669"/>
    <property type="project" value="TreeGrafter"/>
</dbReference>
<dbReference type="EMBL" id="PQXN01000061">
    <property type="protein sequence ID" value="TGO57839.1"/>
    <property type="molecule type" value="Genomic_DNA"/>
</dbReference>
<dbReference type="Pfam" id="PF00109">
    <property type="entry name" value="ketoacyl-synt"/>
    <property type="match status" value="1"/>
</dbReference>
<feature type="domain" description="Ketosynthase family 3 (KS3)" evidence="6">
    <location>
        <begin position="454"/>
        <end position="819"/>
    </location>
</feature>
<dbReference type="SUPFAM" id="SSF51735">
    <property type="entry name" value="NAD(P)-binding Rossmann-fold domains"/>
    <property type="match status" value="2"/>
</dbReference>
<evidence type="ECO:0000313" key="8">
    <source>
        <dbReference type="Proteomes" id="UP000297527"/>
    </source>
</evidence>
<dbReference type="InterPro" id="IPR013968">
    <property type="entry name" value="PKS_KR"/>
</dbReference>
<name>A0A4Z1I8C0_9HELO</name>
<dbReference type="Pfam" id="PF02801">
    <property type="entry name" value="Ketoacyl-synt_C"/>
    <property type="match status" value="1"/>
</dbReference>
<dbReference type="PANTHER" id="PTHR43775:SF14">
    <property type="entry name" value="ITERATIVE POLYKETIDE SYNTHASE AFOE-RELATED"/>
    <property type="match status" value="1"/>
</dbReference>
<dbReference type="AlphaFoldDB" id="A0A4Z1I8C0"/>
<dbReference type="InterPro" id="IPR020841">
    <property type="entry name" value="PKS_Beta-ketoAc_synthase_dom"/>
</dbReference>
<dbReference type="InterPro" id="IPR050091">
    <property type="entry name" value="PKS_NRPS_Biosynth_Enz"/>
</dbReference>
<proteinExistence type="predicted"/>
<dbReference type="GO" id="GO:0006633">
    <property type="term" value="P:fatty acid biosynthetic process"/>
    <property type="evidence" value="ECO:0007669"/>
    <property type="project" value="InterPro"/>
</dbReference>
<evidence type="ECO:0000259" key="5">
    <source>
        <dbReference type="PROSITE" id="PS50075"/>
    </source>
</evidence>
<dbReference type="SMART" id="SM00825">
    <property type="entry name" value="PKS_KS"/>
    <property type="match status" value="1"/>
</dbReference>
<dbReference type="PANTHER" id="PTHR43775">
    <property type="entry name" value="FATTY ACID SYNTHASE"/>
    <property type="match status" value="1"/>
</dbReference>
<dbReference type="GO" id="GO:0005737">
    <property type="term" value="C:cytoplasm"/>
    <property type="evidence" value="ECO:0007669"/>
    <property type="project" value="TreeGrafter"/>
</dbReference>
<dbReference type="GO" id="GO:0044550">
    <property type="term" value="P:secondary metabolite biosynthetic process"/>
    <property type="evidence" value="ECO:0007669"/>
    <property type="project" value="UniProtKB-ARBA"/>
</dbReference>